<evidence type="ECO:0000256" key="1">
    <source>
        <dbReference type="SAM" id="MobiDB-lite"/>
    </source>
</evidence>
<proteinExistence type="predicted"/>
<sequence>MPEPDDTGYESSGSNSQRENPLQVEYEQCRTLSAEGWGLEILSSFGSLILLGAIISIFCHMNDRPLSDWKFPISLNAIISILTTACSAAIMHSVSASISQLKWLHFATGHRKLSRLELFDEASRGPFGSVKFLFTVRWNLATIGALITIFRLGLAPLAQQVVSLEAYDVVTPDDGATFGFAHKYDRNMNWVPLVNQTMFFQPPDPGMQSAILRGLYKFNSQPEFACGGSCHWNGSYVSLGFKSVCTNVTAYTLKHQNCSRLYPRGPRLCNLTTPAGVVLSTWFKPSEGHTTFQINTTKAGPNFGPNIGSQNVEVAKLAVYRATAEVPGFSGSNINVTDCTLQPAAYEYSNARANGSTFSFQSIREFDLSEGDNGECDAVGEESGSCWKWQVMSNGSKIESSPTLRISFLDMIALRQIFHSAEFKSRWDEGYSDNPNPGFNSVLGGDVDLSQAFQNMAMSMTDYIRDGPNGMLARGDRVESRIFVSIRWHWLIGPILIQLAGLFLTVLTIVGNRRNVPLWKSSALAVLACQHDEKDSLIRSNVRDMKEIVKEAENSKVRLE</sequence>
<keyword evidence="2" id="KW-1133">Transmembrane helix</keyword>
<evidence type="ECO:0000313" key="4">
    <source>
        <dbReference type="Proteomes" id="UP000287972"/>
    </source>
</evidence>
<keyword evidence="2" id="KW-0812">Transmembrane</keyword>
<name>A0A428QKD7_9HYPO</name>
<comment type="caution">
    <text evidence="3">The sequence shown here is derived from an EMBL/GenBank/DDBJ whole genome shotgun (WGS) entry which is preliminary data.</text>
</comment>
<protein>
    <submittedName>
        <fullName evidence="3">Uncharacterized protein</fullName>
    </submittedName>
</protein>
<dbReference type="PANTHER" id="PTHR35394">
    <property type="entry name" value="DUF3176 DOMAIN-CONTAINING PROTEIN"/>
    <property type="match status" value="1"/>
</dbReference>
<keyword evidence="4" id="KW-1185">Reference proteome</keyword>
<dbReference type="AlphaFoldDB" id="A0A428QKD7"/>
<evidence type="ECO:0000256" key="2">
    <source>
        <dbReference type="SAM" id="Phobius"/>
    </source>
</evidence>
<feature type="transmembrane region" description="Helical" evidence="2">
    <location>
        <begin position="73"/>
        <end position="94"/>
    </location>
</feature>
<dbReference type="EMBL" id="NKCL01000508">
    <property type="protein sequence ID" value="RSL65773.1"/>
    <property type="molecule type" value="Genomic_DNA"/>
</dbReference>
<feature type="transmembrane region" description="Helical" evidence="2">
    <location>
        <begin position="488"/>
        <end position="510"/>
    </location>
</feature>
<dbReference type="InterPro" id="IPR021514">
    <property type="entry name" value="DUF3176"/>
</dbReference>
<feature type="region of interest" description="Disordered" evidence="1">
    <location>
        <begin position="1"/>
        <end position="21"/>
    </location>
</feature>
<dbReference type="Pfam" id="PF11374">
    <property type="entry name" value="DUF3176"/>
    <property type="match status" value="1"/>
</dbReference>
<dbReference type="PANTHER" id="PTHR35394:SF5">
    <property type="entry name" value="DUF3176 DOMAIN-CONTAINING PROTEIN"/>
    <property type="match status" value="1"/>
</dbReference>
<evidence type="ECO:0000313" key="3">
    <source>
        <dbReference type="EMBL" id="RSL65773.1"/>
    </source>
</evidence>
<dbReference type="Proteomes" id="UP000287972">
    <property type="component" value="Unassembled WGS sequence"/>
</dbReference>
<feature type="compositionally biased region" description="Polar residues" evidence="1">
    <location>
        <begin position="9"/>
        <end position="20"/>
    </location>
</feature>
<feature type="transmembrane region" description="Helical" evidence="2">
    <location>
        <begin position="41"/>
        <end position="61"/>
    </location>
</feature>
<accession>A0A428QKD7</accession>
<keyword evidence="2" id="KW-0472">Membrane</keyword>
<reference evidence="3 4" key="1">
    <citation type="submission" date="2017-06" db="EMBL/GenBank/DDBJ databases">
        <title>Comparative genomic analysis of Ambrosia Fusariam Clade fungi.</title>
        <authorList>
            <person name="Stajich J.E."/>
            <person name="Carrillo J."/>
            <person name="Kijimoto T."/>
            <person name="Eskalen A."/>
            <person name="O'Donnell K."/>
            <person name="Kasson M."/>
        </authorList>
    </citation>
    <scope>NUCLEOTIDE SEQUENCE [LARGE SCALE GENOMIC DNA]</scope>
    <source>
        <strain evidence="3 4">NRRL62606</strain>
    </source>
</reference>
<organism evidence="3 4">
    <name type="scientific">Fusarium floridanum</name>
    <dbReference type="NCBI Taxonomy" id="1325733"/>
    <lineage>
        <taxon>Eukaryota</taxon>
        <taxon>Fungi</taxon>
        <taxon>Dikarya</taxon>
        <taxon>Ascomycota</taxon>
        <taxon>Pezizomycotina</taxon>
        <taxon>Sordariomycetes</taxon>
        <taxon>Hypocreomycetidae</taxon>
        <taxon>Hypocreales</taxon>
        <taxon>Nectriaceae</taxon>
        <taxon>Fusarium</taxon>
        <taxon>Fusarium solani species complex</taxon>
    </lineage>
</organism>
<gene>
    <name evidence="3" type="ORF">CEP51_012931</name>
</gene>